<organism evidence="9 10">
    <name type="scientific">Streptomyces oceani</name>
    <dbReference type="NCBI Taxonomy" id="1075402"/>
    <lineage>
        <taxon>Bacteria</taxon>
        <taxon>Bacillati</taxon>
        <taxon>Actinomycetota</taxon>
        <taxon>Actinomycetes</taxon>
        <taxon>Kitasatosporales</taxon>
        <taxon>Streptomycetaceae</taxon>
        <taxon>Streptomyces</taxon>
    </lineage>
</organism>
<keyword evidence="4 8" id="KW-0812">Transmembrane</keyword>
<evidence type="ECO:0000256" key="7">
    <source>
        <dbReference type="SAM" id="MobiDB-lite"/>
    </source>
</evidence>
<keyword evidence="6 8" id="KW-0472">Membrane</keyword>
<sequence length="188" mass="19586">SLGLMYATLPLGSLLVSATSGWTRRVHRHGRTVVLAALGWGAAMALAGMMRQVWLVLLFLTVAGAFDMVSGIFRSTLWHQTIPDELRGRLAGIEMLSYAAGPQLGQLRSGGMAALTSVRTSIWGGGLACVAAVGLLALALPRLLSYDARTDPHARAVREQRAALAEADAADDEGRGTGRAGPAPAPSG</sequence>
<dbReference type="EMBL" id="LJGU01000129">
    <property type="protein sequence ID" value="OEV02493.1"/>
    <property type="molecule type" value="Genomic_DNA"/>
</dbReference>
<evidence type="ECO:0000256" key="1">
    <source>
        <dbReference type="ARBA" id="ARBA00004429"/>
    </source>
</evidence>
<dbReference type="PANTHER" id="PTHR23513">
    <property type="entry name" value="INTEGRAL MEMBRANE EFFLUX PROTEIN-RELATED"/>
    <property type="match status" value="1"/>
</dbReference>
<dbReference type="OrthoDB" id="5494559at2"/>
<dbReference type="GO" id="GO:0005886">
    <property type="term" value="C:plasma membrane"/>
    <property type="evidence" value="ECO:0007669"/>
    <property type="project" value="UniProtKB-SubCell"/>
</dbReference>
<reference evidence="9 10" key="1">
    <citation type="journal article" date="2016" name="Front. Microbiol.">
        <title>Comparative Genomics Analysis of Streptomyces Species Reveals Their Adaptation to the Marine Environment and Their Diversity at the Genomic Level.</title>
        <authorList>
            <person name="Tian X."/>
            <person name="Zhang Z."/>
            <person name="Yang T."/>
            <person name="Chen M."/>
            <person name="Li J."/>
            <person name="Chen F."/>
            <person name="Yang J."/>
            <person name="Li W."/>
            <person name="Zhang B."/>
            <person name="Zhang Z."/>
            <person name="Wu J."/>
            <person name="Zhang C."/>
            <person name="Long L."/>
            <person name="Xiao J."/>
        </authorList>
    </citation>
    <scope>NUCLEOTIDE SEQUENCE [LARGE SCALE GENOMIC DNA]</scope>
    <source>
        <strain evidence="9 10">SCSIO 02100</strain>
    </source>
</reference>
<accession>A0A1E7KF04</accession>
<gene>
    <name evidence="9" type="ORF">AN216_16035</name>
</gene>
<comment type="caution">
    <text evidence="9">The sequence shown here is derived from an EMBL/GenBank/DDBJ whole genome shotgun (WGS) entry which is preliminary data.</text>
</comment>
<dbReference type="STRING" id="1075402.AN216_16035"/>
<feature type="transmembrane region" description="Helical" evidence="8">
    <location>
        <begin position="122"/>
        <end position="140"/>
    </location>
</feature>
<feature type="region of interest" description="Disordered" evidence="7">
    <location>
        <begin position="157"/>
        <end position="188"/>
    </location>
</feature>
<comment type="subcellular location">
    <subcellularLocation>
        <location evidence="1">Cell inner membrane</location>
        <topology evidence="1">Multi-pass membrane protein</topology>
    </subcellularLocation>
</comment>
<evidence type="ECO:0000256" key="5">
    <source>
        <dbReference type="ARBA" id="ARBA00022989"/>
    </source>
</evidence>
<proteinExistence type="predicted"/>
<evidence type="ECO:0000256" key="4">
    <source>
        <dbReference type="ARBA" id="ARBA00022692"/>
    </source>
</evidence>
<evidence type="ECO:0000256" key="2">
    <source>
        <dbReference type="ARBA" id="ARBA00022448"/>
    </source>
</evidence>
<evidence type="ECO:0000256" key="3">
    <source>
        <dbReference type="ARBA" id="ARBA00022475"/>
    </source>
</evidence>
<keyword evidence="2" id="KW-0813">Transport</keyword>
<evidence type="ECO:0000256" key="6">
    <source>
        <dbReference type="ARBA" id="ARBA00023136"/>
    </source>
</evidence>
<feature type="transmembrane region" description="Helical" evidence="8">
    <location>
        <begin position="53"/>
        <end position="73"/>
    </location>
</feature>
<dbReference type="SUPFAM" id="SSF103473">
    <property type="entry name" value="MFS general substrate transporter"/>
    <property type="match status" value="1"/>
</dbReference>
<protein>
    <submittedName>
        <fullName evidence="9">MFS transporter</fullName>
    </submittedName>
</protein>
<dbReference type="Proteomes" id="UP000176101">
    <property type="component" value="Unassembled WGS sequence"/>
</dbReference>
<feature type="transmembrane region" description="Helical" evidence="8">
    <location>
        <begin position="28"/>
        <end position="46"/>
    </location>
</feature>
<dbReference type="Gene3D" id="1.20.1250.20">
    <property type="entry name" value="MFS general substrate transporter like domains"/>
    <property type="match status" value="1"/>
</dbReference>
<dbReference type="AlphaFoldDB" id="A0A1E7KF04"/>
<evidence type="ECO:0000313" key="10">
    <source>
        <dbReference type="Proteomes" id="UP000176101"/>
    </source>
</evidence>
<feature type="non-terminal residue" evidence="9">
    <location>
        <position position="1"/>
    </location>
</feature>
<keyword evidence="3" id="KW-1003">Cell membrane</keyword>
<keyword evidence="10" id="KW-1185">Reference proteome</keyword>
<evidence type="ECO:0000256" key="8">
    <source>
        <dbReference type="SAM" id="Phobius"/>
    </source>
</evidence>
<evidence type="ECO:0000313" key="9">
    <source>
        <dbReference type="EMBL" id="OEV02493.1"/>
    </source>
</evidence>
<dbReference type="PATRIC" id="fig|1075402.3.peg.2140"/>
<name>A0A1E7KF04_9ACTN</name>
<dbReference type="InterPro" id="IPR036259">
    <property type="entry name" value="MFS_trans_sf"/>
</dbReference>
<dbReference type="PANTHER" id="PTHR23513:SF9">
    <property type="entry name" value="ENTEROBACTIN EXPORTER ENTS"/>
    <property type="match status" value="1"/>
</dbReference>
<keyword evidence="5 8" id="KW-1133">Transmembrane helix</keyword>